<keyword evidence="3" id="KW-1185">Reference proteome</keyword>
<dbReference type="AlphaFoldDB" id="A0A285ZS59"/>
<feature type="chain" id="PRO_5012809414" evidence="1">
    <location>
        <begin position="21"/>
        <end position="291"/>
    </location>
</feature>
<dbReference type="RefSeq" id="WP_097128722.1">
    <property type="nucleotide sequence ID" value="NZ_OCMT01000001.1"/>
</dbReference>
<gene>
    <name evidence="2" type="ORF">SAMN06297358_0690</name>
</gene>
<name>A0A285ZS59_9SPHI</name>
<dbReference type="EMBL" id="OCMT01000001">
    <property type="protein sequence ID" value="SOD12479.1"/>
    <property type="molecule type" value="Genomic_DNA"/>
</dbReference>
<proteinExistence type="predicted"/>
<sequence>MKTKFLTLAVLGLAITAAKAQTYGTWKGSKEATSWTYDLNTGTGSGKKFNSGSEVKTSESSKEKPGFLPYPAVGTARIVVAPSSGSGFSLNKSVINFGASNGEAPTKFSVTDIPQSAPVGSLFFTLSFNDGVKGTAVLAFGNSQTSIFKNAAAYNNRKQEGLFGAIRFIVGSTFTNPEHRTASGSSYVHKAYDADIFDKSGNLNIEIYSNNSKEEQSFTRKGNIYTLPAQTFKIFVGDKTLKFNGSENLPATGELDPNMAIDAFMLSGASSAENTLSFSISNIKAGTLAAN</sequence>
<organism evidence="2 3">
    <name type="scientific">Pedobacter xixiisoli</name>
    <dbReference type="NCBI Taxonomy" id="1476464"/>
    <lineage>
        <taxon>Bacteria</taxon>
        <taxon>Pseudomonadati</taxon>
        <taxon>Bacteroidota</taxon>
        <taxon>Sphingobacteriia</taxon>
        <taxon>Sphingobacteriales</taxon>
        <taxon>Sphingobacteriaceae</taxon>
        <taxon>Pedobacter</taxon>
    </lineage>
</organism>
<keyword evidence="1" id="KW-0732">Signal</keyword>
<accession>A0A285ZS59</accession>
<dbReference type="Proteomes" id="UP000219281">
    <property type="component" value="Unassembled WGS sequence"/>
</dbReference>
<feature type="signal peptide" evidence="1">
    <location>
        <begin position="1"/>
        <end position="20"/>
    </location>
</feature>
<evidence type="ECO:0000313" key="3">
    <source>
        <dbReference type="Proteomes" id="UP000219281"/>
    </source>
</evidence>
<evidence type="ECO:0000256" key="1">
    <source>
        <dbReference type="SAM" id="SignalP"/>
    </source>
</evidence>
<protein>
    <submittedName>
        <fullName evidence="2">Uncharacterized protein</fullName>
    </submittedName>
</protein>
<reference evidence="3" key="1">
    <citation type="submission" date="2017-09" db="EMBL/GenBank/DDBJ databases">
        <authorList>
            <person name="Varghese N."/>
            <person name="Submissions S."/>
        </authorList>
    </citation>
    <scope>NUCLEOTIDE SEQUENCE [LARGE SCALE GENOMIC DNA]</scope>
    <source>
        <strain evidence="3">CGMCC 1.12803</strain>
    </source>
</reference>
<evidence type="ECO:0000313" key="2">
    <source>
        <dbReference type="EMBL" id="SOD12479.1"/>
    </source>
</evidence>